<keyword evidence="5" id="KW-0804">Transcription</keyword>
<dbReference type="Gene3D" id="1.10.1740.10">
    <property type="match status" value="1"/>
</dbReference>
<evidence type="ECO:0000256" key="5">
    <source>
        <dbReference type="ARBA" id="ARBA00023163"/>
    </source>
</evidence>
<dbReference type="InterPro" id="IPR032710">
    <property type="entry name" value="NTF2-like_dom_sf"/>
</dbReference>
<evidence type="ECO:0000259" key="6">
    <source>
        <dbReference type="Pfam" id="PF04542"/>
    </source>
</evidence>
<dbReference type="GO" id="GO:0016987">
    <property type="term" value="F:sigma factor activity"/>
    <property type="evidence" value="ECO:0007669"/>
    <property type="project" value="UniProtKB-KW"/>
</dbReference>
<dbReference type="PATRIC" id="fig|943816.4.peg.1404"/>
<dbReference type="InterPro" id="IPR013325">
    <property type="entry name" value="RNA_pol_sigma_r2"/>
</dbReference>
<dbReference type="InterPro" id="IPR014284">
    <property type="entry name" value="RNA_pol_sigma-70_dom"/>
</dbReference>
<dbReference type="InterPro" id="IPR052704">
    <property type="entry name" value="ECF_Sigma-70_Domain"/>
</dbReference>
<dbReference type="Proteomes" id="UP000175829">
    <property type="component" value="Unassembled WGS sequence"/>
</dbReference>
<comment type="caution">
    <text evidence="8">The sequence shown here is derived from an EMBL/GenBank/DDBJ whole genome shotgun (WGS) entry which is preliminary data.</text>
</comment>
<dbReference type="SUPFAM" id="SSF54427">
    <property type="entry name" value="NTF2-like"/>
    <property type="match status" value="1"/>
</dbReference>
<sequence length="320" mass="32828">MDELTGLAERFEERRGPLLALAYRMLGSLGEAEDAVQETWLKLARSDPNTIGNLGAWLRTVVSRVCLDMLRARAARPEVPVGQQVPDAAGPGPAEAGGPEAEVLLADAVGRALLVVLDTLGPAERVAFVLHDLFAVPFAQIAPLVERSPAATKKLASRARHRVRGTPAVPGAGLGEQRAVVEAFLAAARQGEMAGLLAVLAPDVVRRSDPAALPAGAAALLRGAEAVAQGTVLLGGRARYAQTALVDGAVGAVVAPLGRLRAALAFRCAGSRITAYEVIADPARLAGLELALLDPVRSASDGLGGARGPAPGPSGSQQFA</sequence>
<keyword evidence="3" id="KW-0805">Transcription regulation</keyword>
<evidence type="ECO:0000313" key="8">
    <source>
        <dbReference type="EMBL" id="OEU98102.1"/>
    </source>
</evidence>
<dbReference type="PANTHER" id="PTHR30173:SF43">
    <property type="entry name" value="ECF RNA POLYMERASE SIGMA FACTOR SIGI-RELATED"/>
    <property type="match status" value="1"/>
</dbReference>
<dbReference type="PANTHER" id="PTHR30173">
    <property type="entry name" value="SIGMA 19 FACTOR"/>
    <property type="match status" value="1"/>
</dbReference>
<reference evidence="8 9" key="1">
    <citation type="journal article" date="2016" name="Front. Microbiol.">
        <title>Comparative Genomics Analysis of Streptomyces Species Reveals Their Adaptation to the Marine Environment and Their Diversity at the Genomic Level.</title>
        <authorList>
            <person name="Tian X."/>
            <person name="Zhang Z."/>
            <person name="Yang T."/>
            <person name="Chen M."/>
            <person name="Li J."/>
            <person name="Chen F."/>
            <person name="Yang J."/>
            <person name="Li W."/>
            <person name="Zhang B."/>
            <person name="Zhang Z."/>
            <person name="Wu J."/>
            <person name="Zhang C."/>
            <person name="Long L."/>
            <person name="Xiao J."/>
        </authorList>
    </citation>
    <scope>NUCLEOTIDE SEQUENCE [LARGE SCALE GENOMIC DNA]</scope>
    <source>
        <strain evidence="8 9">SCSIO M10379</strain>
    </source>
</reference>
<dbReference type="GO" id="GO:0003677">
    <property type="term" value="F:DNA binding"/>
    <property type="evidence" value="ECO:0007669"/>
    <property type="project" value="InterPro"/>
</dbReference>
<keyword evidence="4" id="KW-0731">Sigma factor</keyword>
<evidence type="ECO:0000259" key="7">
    <source>
        <dbReference type="Pfam" id="PF08281"/>
    </source>
</evidence>
<proteinExistence type="inferred from homology"/>
<evidence type="ECO:0000256" key="1">
    <source>
        <dbReference type="ARBA" id="ARBA00010641"/>
    </source>
</evidence>
<gene>
    <name evidence="8" type="ORF">AN217_09990</name>
</gene>
<evidence type="ECO:0000313" key="9">
    <source>
        <dbReference type="Proteomes" id="UP000175829"/>
    </source>
</evidence>
<feature type="domain" description="RNA polymerase sigma factor 70 region 4 type 2" evidence="7">
    <location>
        <begin position="112"/>
        <end position="160"/>
    </location>
</feature>
<accession>A0A1E7K2F5</accession>
<evidence type="ECO:0000256" key="3">
    <source>
        <dbReference type="ARBA" id="ARBA00023015"/>
    </source>
</evidence>
<dbReference type="Gene3D" id="3.10.450.50">
    <property type="match status" value="1"/>
</dbReference>
<evidence type="ECO:0000256" key="2">
    <source>
        <dbReference type="ARBA" id="ARBA00011344"/>
    </source>
</evidence>
<dbReference type="NCBIfam" id="TIGR02937">
    <property type="entry name" value="sigma70-ECF"/>
    <property type="match status" value="1"/>
</dbReference>
<dbReference type="InterPro" id="IPR013249">
    <property type="entry name" value="RNA_pol_sigma70_r4_t2"/>
</dbReference>
<dbReference type="InterPro" id="IPR007627">
    <property type="entry name" value="RNA_pol_sigma70_r2"/>
</dbReference>
<dbReference type="EMBL" id="LJGV01000022">
    <property type="protein sequence ID" value="OEU98102.1"/>
    <property type="molecule type" value="Genomic_DNA"/>
</dbReference>
<feature type="domain" description="RNA polymerase sigma-70 region 2" evidence="6">
    <location>
        <begin position="12"/>
        <end position="74"/>
    </location>
</feature>
<comment type="similarity">
    <text evidence="1">Belongs to the sigma-70 factor family. ECF subfamily.</text>
</comment>
<evidence type="ECO:0000256" key="4">
    <source>
        <dbReference type="ARBA" id="ARBA00023082"/>
    </source>
</evidence>
<organism evidence="8 9">
    <name type="scientific">Streptomyces qinglanensis</name>
    <dbReference type="NCBI Taxonomy" id="943816"/>
    <lineage>
        <taxon>Bacteria</taxon>
        <taxon>Bacillati</taxon>
        <taxon>Actinomycetota</taxon>
        <taxon>Actinomycetes</taxon>
        <taxon>Kitasatosporales</taxon>
        <taxon>Streptomycetaceae</taxon>
        <taxon>Streptomyces</taxon>
    </lineage>
</organism>
<dbReference type="SUPFAM" id="SSF88946">
    <property type="entry name" value="Sigma2 domain of RNA polymerase sigma factors"/>
    <property type="match status" value="1"/>
</dbReference>
<dbReference type="InterPro" id="IPR013324">
    <property type="entry name" value="RNA_pol_sigma_r3/r4-like"/>
</dbReference>
<dbReference type="Pfam" id="PF04542">
    <property type="entry name" value="Sigma70_r2"/>
    <property type="match status" value="1"/>
</dbReference>
<dbReference type="SUPFAM" id="SSF88659">
    <property type="entry name" value="Sigma3 and sigma4 domains of RNA polymerase sigma factors"/>
    <property type="match status" value="1"/>
</dbReference>
<dbReference type="AlphaFoldDB" id="A0A1E7K2F5"/>
<dbReference type="GO" id="GO:0006352">
    <property type="term" value="P:DNA-templated transcription initiation"/>
    <property type="evidence" value="ECO:0007669"/>
    <property type="project" value="InterPro"/>
</dbReference>
<dbReference type="RefSeq" id="WP_069991435.1">
    <property type="nucleotide sequence ID" value="NZ_LJGV01000022.1"/>
</dbReference>
<protein>
    <submittedName>
        <fullName evidence="8">RNA polymerase subunit sigma-70</fullName>
    </submittedName>
</protein>
<comment type="subunit">
    <text evidence="2">Interacts transiently with the RNA polymerase catalytic core formed by RpoA, RpoB, RpoC and RpoZ (2 alpha, 1 beta, 1 beta' and 1 omega subunit) to form the RNA polymerase holoenzyme that can initiate transcription.</text>
</comment>
<dbReference type="Pfam" id="PF08281">
    <property type="entry name" value="Sigma70_r4_2"/>
    <property type="match status" value="1"/>
</dbReference>
<dbReference type="InterPro" id="IPR036388">
    <property type="entry name" value="WH-like_DNA-bd_sf"/>
</dbReference>
<name>A0A1E7K2F5_9ACTN</name>
<dbReference type="Gene3D" id="1.10.10.10">
    <property type="entry name" value="Winged helix-like DNA-binding domain superfamily/Winged helix DNA-binding domain"/>
    <property type="match status" value="1"/>
</dbReference>